<dbReference type="SMART" id="SM00267">
    <property type="entry name" value="GGDEF"/>
    <property type="match status" value="1"/>
</dbReference>
<dbReference type="InterPro" id="IPR050469">
    <property type="entry name" value="Diguanylate_Cyclase"/>
</dbReference>
<dbReference type="GO" id="GO:0005886">
    <property type="term" value="C:plasma membrane"/>
    <property type="evidence" value="ECO:0007669"/>
    <property type="project" value="TreeGrafter"/>
</dbReference>
<evidence type="ECO:0000256" key="4">
    <source>
        <dbReference type="SAM" id="Phobius"/>
    </source>
</evidence>
<feature type="transmembrane region" description="Helical" evidence="4">
    <location>
        <begin position="379"/>
        <end position="397"/>
    </location>
</feature>
<dbReference type="GO" id="GO:0052621">
    <property type="term" value="F:diguanylate cyclase activity"/>
    <property type="evidence" value="ECO:0007669"/>
    <property type="project" value="UniProtKB-EC"/>
</dbReference>
<feature type="transmembrane region" description="Helical" evidence="4">
    <location>
        <begin position="293"/>
        <end position="310"/>
    </location>
</feature>
<dbReference type="Gene3D" id="2.60.40.2380">
    <property type="match status" value="1"/>
</dbReference>
<proteinExistence type="predicted"/>
<evidence type="ECO:0000256" key="2">
    <source>
        <dbReference type="ARBA" id="ARBA00012528"/>
    </source>
</evidence>
<dbReference type="Gene3D" id="3.30.70.270">
    <property type="match status" value="1"/>
</dbReference>
<comment type="catalytic activity">
    <reaction evidence="3">
        <text>2 GTP = 3',3'-c-di-GMP + 2 diphosphate</text>
        <dbReference type="Rhea" id="RHEA:24898"/>
        <dbReference type="ChEBI" id="CHEBI:33019"/>
        <dbReference type="ChEBI" id="CHEBI:37565"/>
        <dbReference type="ChEBI" id="CHEBI:58805"/>
        <dbReference type="EC" id="2.7.7.65"/>
    </reaction>
</comment>
<feature type="transmembrane region" description="Helical" evidence="4">
    <location>
        <begin position="350"/>
        <end position="373"/>
    </location>
</feature>
<sequence length="592" mass="65994">MDLLPVLRWLAATLLLLFSVHSYGQPEEFGQKGTQVPVIDISALKHSVLHAGASYWVTDRDLTVDQLPLGEFQPLTAACLNRGITDDYHWVRVRLDNLAGATEKRWVLYHETSYLDELSVHYADNGGVRQQADLSDRVPFSERPFVHRTLAFEHVTPAGGYTDLWLRLHFVKADTLTLNLFLSDVGQFASAAHLEYLLLGSYYGLMLVLLIIALLGAFILRQSLYLFYAFFLISSLLTWAQLNGLSFQYLWPNSPWWHNEGFNITFLLTSMSALQFSRLFLKTKALFPRVDQLIKASLWLMTAAILARFLGVYVPVLYLSHVSLAALISLAVLGFMAYRRGLGYARWYSVAWVLYGLGLLVSVISAGTSLFNWGMAPLYYAQAGGALEAIFLLIALGEKLVGWDRDRRVALAVANEDPLTGLGNRRAFEEAFDRLQRRSGAGGKRVFLVLIDLDLFKVVNDRYGHDAGDEVLKELGQLLRRCVRPEDVCVRFGGEEFALLLQAPSARLAMDVAERIRAEFAATPTLYQGEDIEHTLSAGLAEVGAPEAFTRNQVIRMADRALYAAKAGGRNRICLYGDGPESQPGLSVAGDE</sequence>
<dbReference type="PANTHER" id="PTHR45138">
    <property type="entry name" value="REGULATORY COMPONENTS OF SENSORY TRANSDUCTION SYSTEM"/>
    <property type="match status" value="1"/>
</dbReference>
<evidence type="ECO:0000259" key="5">
    <source>
        <dbReference type="PROSITE" id="PS50887"/>
    </source>
</evidence>
<feature type="transmembrane region" description="Helical" evidence="4">
    <location>
        <begin position="262"/>
        <end position="281"/>
    </location>
</feature>
<dbReference type="SUPFAM" id="SSF55073">
    <property type="entry name" value="Nucleotide cyclase"/>
    <property type="match status" value="1"/>
</dbReference>
<dbReference type="PANTHER" id="PTHR45138:SF9">
    <property type="entry name" value="DIGUANYLATE CYCLASE DGCM-RELATED"/>
    <property type="match status" value="1"/>
</dbReference>
<evidence type="ECO:0000256" key="1">
    <source>
        <dbReference type="ARBA" id="ARBA00001946"/>
    </source>
</evidence>
<evidence type="ECO:0000313" key="7">
    <source>
        <dbReference type="Proteomes" id="UP000298049"/>
    </source>
</evidence>
<evidence type="ECO:0000256" key="3">
    <source>
        <dbReference type="ARBA" id="ARBA00034247"/>
    </source>
</evidence>
<keyword evidence="4" id="KW-0812">Transmembrane</keyword>
<organism evidence="6 7">
    <name type="scientific">Hydrocarboniclastica marina</name>
    <dbReference type="NCBI Taxonomy" id="2259620"/>
    <lineage>
        <taxon>Bacteria</taxon>
        <taxon>Pseudomonadati</taxon>
        <taxon>Pseudomonadota</taxon>
        <taxon>Gammaproteobacteria</taxon>
        <taxon>Alteromonadales</taxon>
        <taxon>Alteromonadaceae</taxon>
        <taxon>Hydrocarboniclastica</taxon>
    </lineage>
</organism>
<dbReference type="InterPro" id="IPR043128">
    <property type="entry name" value="Rev_trsase/Diguanyl_cyclase"/>
</dbReference>
<keyword evidence="4" id="KW-1133">Transmembrane helix</keyword>
<dbReference type="Pfam" id="PF07696">
    <property type="entry name" value="7TMR-DISMED2"/>
    <property type="match status" value="1"/>
</dbReference>
<dbReference type="InterPro" id="IPR011622">
    <property type="entry name" value="7TMR_DISM_rcpt_extracell_dom2"/>
</dbReference>
<dbReference type="OrthoDB" id="5289013at2"/>
<feature type="transmembrane region" description="Helical" evidence="4">
    <location>
        <begin position="225"/>
        <end position="242"/>
    </location>
</feature>
<dbReference type="Proteomes" id="UP000298049">
    <property type="component" value="Chromosome"/>
</dbReference>
<evidence type="ECO:0000313" key="6">
    <source>
        <dbReference type="EMBL" id="QCF27122.1"/>
    </source>
</evidence>
<dbReference type="InterPro" id="IPR029787">
    <property type="entry name" value="Nucleotide_cyclase"/>
</dbReference>
<dbReference type="RefSeq" id="WP_136549827.1">
    <property type="nucleotide sequence ID" value="NZ_CP031093.1"/>
</dbReference>
<reference evidence="6 7" key="1">
    <citation type="submission" date="2018-07" db="EMBL/GenBank/DDBJ databases">
        <title>Marsedoiliclastica nanhaica gen. nov. sp. nov., a novel marine hydrocarbonoclastic bacterium isolated from an in-situ enriched hydrocarbon-degrading consortium in deep-sea sediment.</title>
        <authorList>
            <person name="Dong C."/>
            <person name="Ma T."/>
            <person name="Liu R."/>
            <person name="Shao Z."/>
        </authorList>
    </citation>
    <scope>NUCLEOTIDE SEQUENCE [LARGE SCALE GENOMIC DNA]</scope>
    <source>
        <strain evidence="7">soil36-7</strain>
    </source>
</reference>
<protein>
    <recommendedName>
        <fullName evidence="2">diguanylate cyclase</fullName>
        <ecNumber evidence="2">2.7.7.65</ecNumber>
    </recommendedName>
</protein>
<keyword evidence="4" id="KW-0472">Membrane</keyword>
<dbReference type="NCBIfam" id="TIGR00254">
    <property type="entry name" value="GGDEF"/>
    <property type="match status" value="1"/>
</dbReference>
<dbReference type="InterPro" id="IPR000160">
    <property type="entry name" value="GGDEF_dom"/>
</dbReference>
<dbReference type="CDD" id="cd01949">
    <property type="entry name" value="GGDEF"/>
    <property type="match status" value="1"/>
</dbReference>
<feature type="transmembrane region" description="Helical" evidence="4">
    <location>
        <begin position="316"/>
        <end position="338"/>
    </location>
</feature>
<dbReference type="PROSITE" id="PS50887">
    <property type="entry name" value="GGDEF"/>
    <property type="match status" value="1"/>
</dbReference>
<dbReference type="EMBL" id="CP031093">
    <property type="protein sequence ID" value="QCF27122.1"/>
    <property type="molecule type" value="Genomic_DNA"/>
</dbReference>
<gene>
    <name evidence="6" type="ORF">soil367_14935</name>
</gene>
<accession>A0A4P7XL68</accession>
<dbReference type="FunFam" id="3.30.70.270:FF:000001">
    <property type="entry name" value="Diguanylate cyclase domain protein"/>
    <property type="match status" value="1"/>
</dbReference>
<dbReference type="InterPro" id="IPR011623">
    <property type="entry name" value="7TMR_DISM_rcpt_extracell_dom1"/>
</dbReference>
<dbReference type="GO" id="GO:0043709">
    <property type="term" value="P:cell adhesion involved in single-species biofilm formation"/>
    <property type="evidence" value="ECO:0007669"/>
    <property type="project" value="TreeGrafter"/>
</dbReference>
<dbReference type="Pfam" id="PF00990">
    <property type="entry name" value="GGDEF"/>
    <property type="match status" value="1"/>
</dbReference>
<comment type="cofactor">
    <cofactor evidence="1">
        <name>Mg(2+)</name>
        <dbReference type="ChEBI" id="CHEBI:18420"/>
    </cofactor>
</comment>
<dbReference type="Pfam" id="PF07695">
    <property type="entry name" value="7TMR-DISM_7TM"/>
    <property type="match status" value="1"/>
</dbReference>
<feature type="domain" description="GGDEF" evidence="5">
    <location>
        <begin position="444"/>
        <end position="578"/>
    </location>
</feature>
<keyword evidence="7" id="KW-1185">Reference proteome</keyword>
<dbReference type="KEGG" id="hmi:soil367_14935"/>
<dbReference type="AlphaFoldDB" id="A0A4P7XL68"/>
<dbReference type="EC" id="2.7.7.65" evidence="2"/>
<name>A0A4P7XL68_9ALTE</name>
<feature type="transmembrane region" description="Helical" evidence="4">
    <location>
        <begin position="196"/>
        <end position="218"/>
    </location>
</feature>
<dbReference type="GO" id="GO:1902201">
    <property type="term" value="P:negative regulation of bacterial-type flagellum-dependent cell motility"/>
    <property type="evidence" value="ECO:0007669"/>
    <property type="project" value="TreeGrafter"/>
</dbReference>